<sequence>MNQLMLDILHVTQEAALAASPWVGRGRKMEADDAATTAMRRVLQLIPMVGTVVIGEGELDEAPMLYIGEKLGTGSGPQLDIAVDPLEGTNLVAGGMDNSTAVIALAPRGALLHAPDMYMEKLAVGRTAARFIDLEAPLVDNVIHTARALGKRMENMTVMIQYRERHQQAIEAVRATGARVRLFDDGDVTCAIAAAIESSGIDLFYGIGGAPEGVISAVAIQCLGGEMQARLLPATTFEHERCVGMGLSDPNRVLTLRDMVATEECIFAATGITPGLLLNGITTESGLGAVTHSLLTGGQPNAVHFIRTVHSSREVG</sequence>
<comment type="pathway">
    <text evidence="7">Carbohydrate biosynthesis.</text>
</comment>
<dbReference type="SUPFAM" id="SSF56655">
    <property type="entry name" value="Carbohydrate phosphatase"/>
    <property type="match status" value="1"/>
</dbReference>
<dbReference type="EMBL" id="JAOQIO010000034">
    <property type="protein sequence ID" value="MCU6792785.1"/>
    <property type="molecule type" value="Genomic_DNA"/>
</dbReference>
<evidence type="ECO:0000256" key="5">
    <source>
        <dbReference type="ARBA" id="ARBA00023211"/>
    </source>
</evidence>
<proteinExistence type="inferred from homology"/>
<evidence type="ECO:0000256" key="7">
    <source>
        <dbReference type="ARBA" id="ARBA00024331"/>
    </source>
</evidence>
<dbReference type="GO" id="GO:0042132">
    <property type="term" value="F:fructose 1,6-bisphosphate 1-phosphatase activity"/>
    <property type="evidence" value="ECO:0007669"/>
    <property type="project" value="UniProtKB-EC"/>
</dbReference>
<reference evidence="9 10" key="1">
    <citation type="submission" date="2022-09" db="EMBL/GenBank/DDBJ databases">
        <authorList>
            <person name="Han X.L."/>
            <person name="Wang Q."/>
            <person name="Lu T."/>
        </authorList>
    </citation>
    <scope>NUCLEOTIDE SEQUENCE [LARGE SCALE GENOMIC DNA]</scope>
    <source>
        <strain evidence="9 10">WQ 127069</strain>
    </source>
</reference>
<dbReference type="Pfam" id="PF03320">
    <property type="entry name" value="FBPase_glpX"/>
    <property type="match status" value="1"/>
</dbReference>
<keyword evidence="4 9" id="KW-0378">Hydrolase</keyword>
<accession>A0ABT2UDS1</accession>
<organism evidence="9 10">
    <name type="scientific">Paenibacillus baimaensis</name>
    <dbReference type="NCBI Taxonomy" id="2982185"/>
    <lineage>
        <taxon>Bacteria</taxon>
        <taxon>Bacillati</taxon>
        <taxon>Bacillota</taxon>
        <taxon>Bacilli</taxon>
        <taxon>Bacillales</taxon>
        <taxon>Paenibacillaceae</taxon>
        <taxon>Paenibacillus</taxon>
    </lineage>
</organism>
<keyword evidence="3" id="KW-0479">Metal-binding</keyword>
<dbReference type="Proteomes" id="UP001652445">
    <property type="component" value="Unassembled WGS sequence"/>
</dbReference>
<comment type="catalytic activity">
    <reaction evidence="1">
        <text>beta-D-fructose 1,6-bisphosphate + H2O = beta-D-fructose 6-phosphate + phosphate</text>
        <dbReference type="Rhea" id="RHEA:11064"/>
        <dbReference type="ChEBI" id="CHEBI:15377"/>
        <dbReference type="ChEBI" id="CHEBI:32966"/>
        <dbReference type="ChEBI" id="CHEBI:43474"/>
        <dbReference type="ChEBI" id="CHEBI:57634"/>
        <dbReference type="EC" id="3.1.3.11"/>
    </reaction>
</comment>
<protein>
    <recommendedName>
        <fullName evidence="8">Fructose-1,6-bisphosphatase</fullName>
    </recommendedName>
</protein>
<dbReference type="PIRSF" id="PIRSF004532">
    <property type="entry name" value="GlpX"/>
    <property type="match status" value="1"/>
</dbReference>
<name>A0ABT2UDS1_9BACL</name>
<evidence type="ECO:0000313" key="9">
    <source>
        <dbReference type="EMBL" id="MCU6792785.1"/>
    </source>
</evidence>
<dbReference type="Gene3D" id="3.40.190.90">
    <property type="match status" value="1"/>
</dbReference>
<dbReference type="PANTHER" id="PTHR30447">
    <property type="entry name" value="FRUCTOSE-1,6-BISPHOSPHATASE CLASS 2"/>
    <property type="match status" value="1"/>
</dbReference>
<dbReference type="PANTHER" id="PTHR30447:SF0">
    <property type="entry name" value="FRUCTOSE-1,6-BISPHOSPHATASE 1 CLASS 2-RELATED"/>
    <property type="match status" value="1"/>
</dbReference>
<evidence type="ECO:0000256" key="1">
    <source>
        <dbReference type="ARBA" id="ARBA00001273"/>
    </source>
</evidence>
<gene>
    <name evidence="9" type="primary">glpX</name>
    <name evidence="9" type="ORF">OB236_11700</name>
</gene>
<evidence type="ECO:0000313" key="10">
    <source>
        <dbReference type="Proteomes" id="UP001652445"/>
    </source>
</evidence>
<comment type="caution">
    <text evidence="9">The sequence shown here is derived from an EMBL/GenBank/DDBJ whole genome shotgun (WGS) entry which is preliminary data.</text>
</comment>
<keyword evidence="6 8" id="KW-0119">Carbohydrate metabolism</keyword>
<dbReference type="CDD" id="cd01516">
    <property type="entry name" value="FBPase_glpX"/>
    <property type="match status" value="1"/>
</dbReference>
<keyword evidence="10" id="KW-1185">Reference proteome</keyword>
<dbReference type="RefSeq" id="WP_262684152.1">
    <property type="nucleotide sequence ID" value="NZ_JAOQIO010000034.1"/>
</dbReference>
<dbReference type="InterPro" id="IPR004464">
    <property type="entry name" value="FBPase_class-2/SBPase"/>
</dbReference>
<evidence type="ECO:0000256" key="8">
    <source>
        <dbReference type="PIRNR" id="PIRNR004532"/>
    </source>
</evidence>
<keyword evidence="5" id="KW-0464">Manganese</keyword>
<dbReference type="NCBIfam" id="TIGR00330">
    <property type="entry name" value="glpX"/>
    <property type="match status" value="1"/>
</dbReference>
<evidence type="ECO:0000256" key="3">
    <source>
        <dbReference type="ARBA" id="ARBA00022723"/>
    </source>
</evidence>
<evidence type="ECO:0000256" key="4">
    <source>
        <dbReference type="ARBA" id="ARBA00022801"/>
    </source>
</evidence>
<dbReference type="Gene3D" id="3.30.540.10">
    <property type="entry name" value="Fructose-1,6-Bisphosphatase, subunit A, domain 1"/>
    <property type="match status" value="1"/>
</dbReference>
<comment type="similarity">
    <text evidence="2 8">Belongs to the FBPase class 2 family.</text>
</comment>
<evidence type="ECO:0000256" key="6">
    <source>
        <dbReference type="ARBA" id="ARBA00023277"/>
    </source>
</evidence>
<evidence type="ECO:0000256" key="2">
    <source>
        <dbReference type="ARBA" id="ARBA00008989"/>
    </source>
</evidence>